<evidence type="ECO:0000313" key="9">
    <source>
        <dbReference type="Proteomes" id="UP001144372"/>
    </source>
</evidence>
<evidence type="ECO:0000256" key="6">
    <source>
        <dbReference type="SAM" id="MobiDB-lite"/>
    </source>
</evidence>
<evidence type="ECO:0000256" key="5">
    <source>
        <dbReference type="ARBA" id="ARBA00023134"/>
    </source>
</evidence>
<feature type="domain" description="Translation initiation factor IF- 2" evidence="7">
    <location>
        <begin position="14"/>
        <end position="122"/>
    </location>
</feature>
<evidence type="ECO:0000256" key="4">
    <source>
        <dbReference type="ARBA" id="ARBA00022917"/>
    </source>
</evidence>
<dbReference type="AlphaFoldDB" id="A0A9W6D1N4"/>
<dbReference type="GO" id="GO:0003743">
    <property type="term" value="F:translation initiation factor activity"/>
    <property type="evidence" value="ECO:0007669"/>
    <property type="project" value="UniProtKB-KW"/>
</dbReference>
<dbReference type="Gene3D" id="3.40.50.10050">
    <property type="entry name" value="Translation initiation factor IF- 2, domain 3"/>
    <property type="match status" value="1"/>
</dbReference>
<dbReference type="Gene3D" id="2.40.30.10">
    <property type="entry name" value="Translation factors"/>
    <property type="match status" value="1"/>
</dbReference>
<dbReference type="SUPFAM" id="SSF50447">
    <property type="entry name" value="Translation proteins"/>
    <property type="match status" value="1"/>
</dbReference>
<dbReference type="Pfam" id="PF11987">
    <property type="entry name" value="IF-2"/>
    <property type="match status" value="1"/>
</dbReference>
<evidence type="ECO:0000256" key="3">
    <source>
        <dbReference type="ARBA" id="ARBA00022741"/>
    </source>
</evidence>
<dbReference type="InterPro" id="IPR036925">
    <property type="entry name" value="TIF_IF2_dom3_sf"/>
</dbReference>
<dbReference type="InterPro" id="IPR015760">
    <property type="entry name" value="TIF_IF2"/>
</dbReference>
<comment type="caution">
    <text evidence="8">The sequence shown here is derived from an EMBL/GenBank/DDBJ whole genome shotgun (WGS) entry which is preliminary data.</text>
</comment>
<dbReference type="InterPro" id="IPR023115">
    <property type="entry name" value="TIF_IF2_dom3"/>
</dbReference>
<dbReference type="GO" id="GO:0005525">
    <property type="term" value="F:GTP binding"/>
    <property type="evidence" value="ECO:0007669"/>
    <property type="project" value="UniProtKB-KW"/>
</dbReference>
<dbReference type="GO" id="GO:0005737">
    <property type="term" value="C:cytoplasm"/>
    <property type="evidence" value="ECO:0007669"/>
    <property type="project" value="TreeGrafter"/>
</dbReference>
<gene>
    <name evidence="8" type="ORF">DAMNIGENAA_19400</name>
</gene>
<dbReference type="FunFam" id="3.40.50.10050:FF:000001">
    <property type="entry name" value="Translation initiation factor IF-2"/>
    <property type="match status" value="1"/>
</dbReference>
<dbReference type="Proteomes" id="UP001144372">
    <property type="component" value="Unassembled WGS sequence"/>
</dbReference>
<dbReference type="PANTHER" id="PTHR43381">
    <property type="entry name" value="TRANSLATION INITIATION FACTOR IF-2-RELATED"/>
    <property type="match status" value="1"/>
</dbReference>
<proteinExistence type="inferred from homology"/>
<dbReference type="PANTHER" id="PTHR43381:SF5">
    <property type="entry name" value="TR-TYPE G DOMAIN-CONTAINING PROTEIN"/>
    <property type="match status" value="1"/>
</dbReference>
<evidence type="ECO:0000259" key="7">
    <source>
        <dbReference type="Pfam" id="PF11987"/>
    </source>
</evidence>
<keyword evidence="2" id="KW-0396">Initiation factor</keyword>
<evidence type="ECO:0000256" key="2">
    <source>
        <dbReference type="ARBA" id="ARBA00022540"/>
    </source>
</evidence>
<keyword evidence="3" id="KW-0547">Nucleotide-binding</keyword>
<dbReference type="EMBL" id="BSDR01000001">
    <property type="protein sequence ID" value="GLI34507.1"/>
    <property type="molecule type" value="Genomic_DNA"/>
</dbReference>
<keyword evidence="9" id="KW-1185">Reference proteome</keyword>
<evidence type="ECO:0000313" key="8">
    <source>
        <dbReference type="EMBL" id="GLI34507.1"/>
    </source>
</evidence>
<accession>A0A9W6D1N4</accession>
<keyword evidence="4" id="KW-0648">Protein biosynthesis</keyword>
<feature type="region of interest" description="Disordered" evidence="6">
    <location>
        <begin position="1"/>
        <end position="25"/>
    </location>
</feature>
<organism evidence="8 9">
    <name type="scientific">Desulforhabdus amnigena</name>
    <dbReference type="NCBI Taxonomy" id="40218"/>
    <lineage>
        <taxon>Bacteria</taxon>
        <taxon>Pseudomonadati</taxon>
        <taxon>Thermodesulfobacteriota</taxon>
        <taxon>Syntrophobacteria</taxon>
        <taxon>Syntrophobacterales</taxon>
        <taxon>Syntrophobacteraceae</taxon>
        <taxon>Desulforhabdus</taxon>
    </lineage>
</organism>
<reference evidence="8" key="1">
    <citation type="submission" date="2022-12" db="EMBL/GenBank/DDBJ databases">
        <title>Reference genome sequencing for broad-spectrum identification of bacterial and archaeal isolates by mass spectrometry.</title>
        <authorList>
            <person name="Sekiguchi Y."/>
            <person name="Tourlousse D.M."/>
        </authorList>
    </citation>
    <scope>NUCLEOTIDE SEQUENCE</scope>
    <source>
        <strain evidence="8">ASRB1</strain>
    </source>
</reference>
<keyword evidence="5" id="KW-0342">GTP-binding</keyword>
<comment type="similarity">
    <text evidence="1">Belongs to the TRAFAC class translation factor GTPase superfamily. Classic translation factor GTPase family. IF-2 subfamily.</text>
</comment>
<evidence type="ECO:0000256" key="1">
    <source>
        <dbReference type="ARBA" id="ARBA00007733"/>
    </source>
</evidence>
<dbReference type="InterPro" id="IPR009000">
    <property type="entry name" value="Transl_B-barrel_sf"/>
</dbReference>
<sequence length="244" mass="26594">MRKEEARHKGAGRKDKPVSKSSEGVREASTKVLEIVLKCDSYGSTEAVSSALGKIQYPQVEIRIINAGVGTITKSDLLMALTGSKLVLGFNTGIMPRLEGWIKDNGVEVRLYGVIYKLIEDVDRIVQSLISPGPVEKIMGKARVIALFKGGRRGIILGCEIIEGTLSVGSAFRLITAMGPVYTGKIESLQIEKKAIKEGKRGQQVGLKISNFDEAKIGDLVETYQLVDSRDIHAWSPRGRILTV</sequence>
<dbReference type="SUPFAM" id="SSF52156">
    <property type="entry name" value="Initiation factor IF2/eIF5b, domain 3"/>
    <property type="match status" value="1"/>
</dbReference>
<protein>
    <recommendedName>
        <fullName evidence="7">Translation initiation factor IF- 2 domain-containing protein</fullName>
    </recommendedName>
</protein>
<name>A0A9W6D1N4_9BACT</name>